<dbReference type="EMBL" id="CP155620">
    <property type="protein sequence ID" value="XBJ30016.1"/>
    <property type="molecule type" value="Genomic_DNA"/>
</dbReference>
<dbReference type="RefSeq" id="WP_348519052.1">
    <property type="nucleotide sequence ID" value="NZ_CP155620.1"/>
</dbReference>
<organism evidence="1">
    <name type="scientific">Campylobacter sp. CCS1377</name>
    <dbReference type="NCBI Taxonomy" id="3158229"/>
    <lineage>
        <taxon>Bacteria</taxon>
        <taxon>Pseudomonadati</taxon>
        <taxon>Campylobacterota</taxon>
        <taxon>Epsilonproteobacteria</taxon>
        <taxon>Campylobacterales</taxon>
        <taxon>Campylobacteraceae</taxon>
        <taxon>Campylobacter</taxon>
    </lineage>
</organism>
<sequence>MFKNEEYINQRKALWIKSFEAFKDDEEFHKEQLEFAEAGINDGFEEDQLYKLNQNCKNKTKQTYS</sequence>
<accession>A0AAU7E9T6</accession>
<gene>
    <name evidence="1" type="ORF">AAH949_04090</name>
</gene>
<dbReference type="AlphaFoldDB" id="A0AAU7E9T6"/>
<reference evidence="1" key="1">
    <citation type="submission" date="2024-05" db="EMBL/GenBank/DDBJ databases">
        <title>Campylobacter coli isolated from environmental waters in Slovenia.</title>
        <authorList>
            <person name="Zautner A.E."/>
            <person name="Bunk B."/>
            <person name="Riedel T."/>
            <person name="Sproeer C."/>
        </authorList>
    </citation>
    <scope>NUCLEOTIDE SEQUENCE</scope>
    <source>
        <strain evidence="1">CCS1377</strain>
    </source>
</reference>
<name>A0AAU7E9T6_9BACT</name>
<proteinExistence type="predicted"/>
<evidence type="ECO:0000313" key="1">
    <source>
        <dbReference type="EMBL" id="XBJ30016.1"/>
    </source>
</evidence>
<protein>
    <submittedName>
        <fullName evidence="1">Uncharacterized protein</fullName>
    </submittedName>
</protein>